<evidence type="ECO:0000313" key="2">
    <source>
        <dbReference type="EMBL" id="ORX62220.1"/>
    </source>
</evidence>
<comment type="caution">
    <text evidence="2">The sequence shown here is derived from an EMBL/GenBank/DDBJ whole genome shotgun (WGS) entry which is preliminary data.</text>
</comment>
<keyword evidence="3" id="KW-1185">Reference proteome</keyword>
<protein>
    <submittedName>
        <fullName evidence="2">Uncharacterized protein</fullName>
    </submittedName>
</protein>
<feature type="region of interest" description="Disordered" evidence="1">
    <location>
        <begin position="1"/>
        <end position="101"/>
    </location>
</feature>
<accession>A0A1X2GW33</accession>
<name>A0A1X2GW33_9FUNG</name>
<gene>
    <name evidence="2" type="ORF">DM01DRAFT_1074789</name>
</gene>
<evidence type="ECO:0000313" key="3">
    <source>
        <dbReference type="Proteomes" id="UP000242146"/>
    </source>
</evidence>
<proteinExistence type="predicted"/>
<dbReference type="Proteomes" id="UP000242146">
    <property type="component" value="Unassembled WGS sequence"/>
</dbReference>
<dbReference type="AlphaFoldDB" id="A0A1X2GW33"/>
<dbReference type="EMBL" id="MCGT01000002">
    <property type="protein sequence ID" value="ORX62220.1"/>
    <property type="molecule type" value="Genomic_DNA"/>
</dbReference>
<reference evidence="2 3" key="1">
    <citation type="submission" date="2016-07" db="EMBL/GenBank/DDBJ databases">
        <title>Pervasive Adenine N6-methylation of Active Genes in Fungi.</title>
        <authorList>
            <consortium name="DOE Joint Genome Institute"/>
            <person name="Mondo S.J."/>
            <person name="Dannebaum R.O."/>
            <person name="Kuo R.C."/>
            <person name="Labutti K."/>
            <person name="Haridas S."/>
            <person name="Kuo A."/>
            <person name="Salamov A."/>
            <person name="Ahrendt S.R."/>
            <person name="Lipzen A."/>
            <person name="Sullivan W."/>
            <person name="Andreopoulos W.B."/>
            <person name="Clum A."/>
            <person name="Lindquist E."/>
            <person name="Daum C."/>
            <person name="Ramamoorthy G.K."/>
            <person name="Gryganskyi A."/>
            <person name="Culley D."/>
            <person name="Magnuson J.K."/>
            <person name="James T.Y."/>
            <person name="O'Malley M.A."/>
            <person name="Stajich J.E."/>
            <person name="Spatafora J.W."/>
            <person name="Visel A."/>
            <person name="Grigoriev I.V."/>
        </authorList>
    </citation>
    <scope>NUCLEOTIDE SEQUENCE [LARGE SCALE GENOMIC DNA]</scope>
    <source>
        <strain evidence="2 3">NRRL 3301</strain>
    </source>
</reference>
<feature type="compositionally biased region" description="Basic and acidic residues" evidence="1">
    <location>
        <begin position="1"/>
        <end position="11"/>
    </location>
</feature>
<feature type="compositionally biased region" description="Low complexity" evidence="1">
    <location>
        <begin position="43"/>
        <end position="57"/>
    </location>
</feature>
<sequence length="180" mass="19770">MKHEPQPKLDLDDQLTASTPEPTDAQPAPAYSYSNHPTASPIPSKLVSPTPSLSSVSQQMITALPVTPPPPQPHMLPVTSMPQQPLRQPPMPQPQSTSLSSFASAIWQDPTRPSSTWQDHPTMSVQPPMFSVHQSKMLLSKLEQCPQPMMMMKDSQDLSIGLNMAPELTRLTCRPSSDLQ</sequence>
<evidence type="ECO:0000256" key="1">
    <source>
        <dbReference type="SAM" id="MobiDB-lite"/>
    </source>
</evidence>
<organism evidence="2 3">
    <name type="scientific">Hesseltinella vesiculosa</name>
    <dbReference type="NCBI Taxonomy" id="101127"/>
    <lineage>
        <taxon>Eukaryota</taxon>
        <taxon>Fungi</taxon>
        <taxon>Fungi incertae sedis</taxon>
        <taxon>Mucoromycota</taxon>
        <taxon>Mucoromycotina</taxon>
        <taxon>Mucoromycetes</taxon>
        <taxon>Mucorales</taxon>
        <taxon>Cunninghamellaceae</taxon>
        <taxon>Hesseltinella</taxon>
    </lineage>
</organism>